<protein>
    <recommendedName>
        <fullName evidence="5 6">Dephospho-CoA kinase</fullName>
        <ecNumber evidence="5 6">2.7.1.24</ecNumber>
    </recommendedName>
    <alternativeName>
        <fullName evidence="5">Dephosphocoenzyme A kinase</fullName>
    </alternativeName>
</protein>
<gene>
    <name evidence="5" type="primary">coaE</name>
    <name evidence="7" type="ORF">IGS68_26370</name>
</gene>
<dbReference type="PANTHER" id="PTHR10695:SF46">
    <property type="entry name" value="BIFUNCTIONAL COENZYME A SYNTHASE-RELATED"/>
    <property type="match status" value="1"/>
</dbReference>
<dbReference type="Pfam" id="PF01121">
    <property type="entry name" value="CoaE"/>
    <property type="match status" value="1"/>
</dbReference>
<dbReference type="EC" id="2.7.1.24" evidence="5 6"/>
<name>A0ABX7B530_9PROT</name>
<dbReference type="GO" id="GO:0004140">
    <property type="term" value="F:dephospho-CoA kinase activity"/>
    <property type="evidence" value="ECO:0007669"/>
    <property type="project" value="UniProtKB-EC"/>
</dbReference>
<comment type="catalytic activity">
    <reaction evidence="5">
        <text>3'-dephospho-CoA + ATP = ADP + CoA + H(+)</text>
        <dbReference type="Rhea" id="RHEA:18245"/>
        <dbReference type="ChEBI" id="CHEBI:15378"/>
        <dbReference type="ChEBI" id="CHEBI:30616"/>
        <dbReference type="ChEBI" id="CHEBI:57287"/>
        <dbReference type="ChEBI" id="CHEBI:57328"/>
        <dbReference type="ChEBI" id="CHEBI:456216"/>
        <dbReference type="EC" id="2.7.1.24"/>
    </reaction>
</comment>
<dbReference type="Gene3D" id="3.40.50.300">
    <property type="entry name" value="P-loop containing nucleotide triphosphate hydrolases"/>
    <property type="match status" value="1"/>
</dbReference>
<evidence type="ECO:0000313" key="8">
    <source>
        <dbReference type="Proteomes" id="UP000595197"/>
    </source>
</evidence>
<dbReference type="CDD" id="cd02022">
    <property type="entry name" value="DPCK"/>
    <property type="match status" value="1"/>
</dbReference>
<keyword evidence="8" id="KW-1185">Reference proteome</keyword>
<accession>A0ABX7B530</accession>
<evidence type="ECO:0000256" key="2">
    <source>
        <dbReference type="ARBA" id="ARBA00022741"/>
    </source>
</evidence>
<dbReference type="PANTHER" id="PTHR10695">
    <property type="entry name" value="DEPHOSPHO-COA KINASE-RELATED"/>
    <property type="match status" value="1"/>
</dbReference>
<keyword evidence="5 7" id="KW-0418">Kinase</keyword>
<sequence>MIVLGLTGSIGMGKSTAARMLKRLGVPVHDSDATVHRLLGRGGAAVPLIEGEFPGTVRDGAVDRQALGAVVFRDPQALRRLEGILHPLVQGSQRRFLGRCAARRDPVAVLDIPLLFETGGERRVDAVVCVTAPPAIQRARVLARPGMTAEKLAGILRRQMPDREKRRRADFVVETGLGRTRTLRALARIVRLVTGRRSRVWPPRRYSPVTVKHFHA</sequence>
<proteinExistence type="inferred from homology"/>
<comment type="function">
    <text evidence="5">Catalyzes the phosphorylation of the 3'-hydroxyl group of dephosphocoenzyme A to form coenzyme A.</text>
</comment>
<evidence type="ECO:0000313" key="7">
    <source>
        <dbReference type="EMBL" id="QQP89455.1"/>
    </source>
</evidence>
<evidence type="ECO:0000256" key="3">
    <source>
        <dbReference type="ARBA" id="ARBA00022840"/>
    </source>
</evidence>
<dbReference type="PROSITE" id="PS51219">
    <property type="entry name" value="DPCK"/>
    <property type="match status" value="1"/>
</dbReference>
<evidence type="ECO:0000256" key="5">
    <source>
        <dbReference type="HAMAP-Rule" id="MF_00376"/>
    </source>
</evidence>
<dbReference type="RefSeq" id="WP_201075703.1">
    <property type="nucleotide sequence ID" value="NZ_CP067420.1"/>
</dbReference>
<feature type="binding site" evidence="5">
    <location>
        <begin position="11"/>
        <end position="16"/>
    </location>
    <ligand>
        <name>ATP</name>
        <dbReference type="ChEBI" id="CHEBI:30616"/>
    </ligand>
</feature>
<dbReference type="EMBL" id="CP067420">
    <property type="protein sequence ID" value="QQP89455.1"/>
    <property type="molecule type" value="Genomic_DNA"/>
</dbReference>
<dbReference type="InterPro" id="IPR027417">
    <property type="entry name" value="P-loop_NTPase"/>
</dbReference>
<dbReference type="Proteomes" id="UP000595197">
    <property type="component" value="Chromosome"/>
</dbReference>
<comment type="similarity">
    <text evidence="1 5">Belongs to the CoaE family.</text>
</comment>
<keyword evidence="5 7" id="KW-0808">Transferase</keyword>
<keyword evidence="4 5" id="KW-0173">Coenzyme A biosynthesis</keyword>
<reference evidence="7" key="1">
    <citation type="submission" date="2021-02" db="EMBL/GenBank/DDBJ databases">
        <title>Skermanella TT6 skin isolate.</title>
        <authorList>
            <person name="Lee K."/>
            <person name="Ganzorig M."/>
        </authorList>
    </citation>
    <scope>NUCLEOTIDE SEQUENCE</scope>
    <source>
        <strain evidence="7">TT6</strain>
    </source>
</reference>
<evidence type="ECO:0000256" key="6">
    <source>
        <dbReference type="NCBIfam" id="TIGR00152"/>
    </source>
</evidence>
<comment type="subcellular location">
    <subcellularLocation>
        <location evidence="5">Cytoplasm</location>
    </subcellularLocation>
</comment>
<dbReference type="NCBIfam" id="TIGR00152">
    <property type="entry name" value="dephospho-CoA kinase"/>
    <property type="match status" value="1"/>
</dbReference>
<keyword evidence="2 5" id="KW-0547">Nucleotide-binding</keyword>
<dbReference type="SUPFAM" id="SSF52540">
    <property type="entry name" value="P-loop containing nucleoside triphosphate hydrolases"/>
    <property type="match status" value="1"/>
</dbReference>
<organism evidence="7 8">
    <name type="scientific">Skermanella cutis</name>
    <dbReference type="NCBI Taxonomy" id="2775420"/>
    <lineage>
        <taxon>Bacteria</taxon>
        <taxon>Pseudomonadati</taxon>
        <taxon>Pseudomonadota</taxon>
        <taxon>Alphaproteobacteria</taxon>
        <taxon>Rhodospirillales</taxon>
        <taxon>Azospirillaceae</taxon>
        <taxon>Skermanella</taxon>
    </lineage>
</organism>
<dbReference type="HAMAP" id="MF_00376">
    <property type="entry name" value="Dephospho_CoA_kinase"/>
    <property type="match status" value="1"/>
</dbReference>
<evidence type="ECO:0000256" key="4">
    <source>
        <dbReference type="ARBA" id="ARBA00022993"/>
    </source>
</evidence>
<keyword evidence="3 5" id="KW-0067">ATP-binding</keyword>
<comment type="pathway">
    <text evidence="5">Cofactor biosynthesis; coenzyme A biosynthesis; CoA from (R)-pantothenate: step 5/5.</text>
</comment>
<dbReference type="InterPro" id="IPR001977">
    <property type="entry name" value="Depp_CoAkinase"/>
</dbReference>
<evidence type="ECO:0000256" key="1">
    <source>
        <dbReference type="ARBA" id="ARBA00009018"/>
    </source>
</evidence>
<keyword evidence="5" id="KW-0963">Cytoplasm</keyword>